<name>C0BD33_9FIRM</name>
<protein>
    <submittedName>
        <fullName evidence="6">Site-specific recombinase, phage integrase family</fullName>
    </submittedName>
</protein>
<sequence>MSKKKLGGHIMSGMKFEKEIFMKYLIEREASEATKKKYMTDVTTFYSYAAEAEEIDKELLLAYREWLVQHYAVSSVNSMLVALNQYLLAVGLGKWKLRRVRVQGCNSKMMERELQKSDYIKLVRKAKEQGKEQLVMIMETLAGTGIRISELRYFSVDSVQRGIVKVWNKGKYRPVILTDQLRKRLLYYIRKNRIQKGNVFITRSGHEKDRSNIWRELKQLAVSAGVETEKVFPHNFRHMFARIFYRVTGNLLQLADILGHSSIEVTRIYASDGIMEWKKSMEMLEMLVE</sequence>
<dbReference type="EMBL" id="ABVR01000042">
    <property type="protein sequence ID" value="EEG88984.1"/>
    <property type="molecule type" value="Genomic_DNA"/>
</dbReference>
<dbReference type="PROSITE" id="PS51900">
    <property type="entry name" value="CB"/>
    <property type="match status" value="1"/>
</dbReference>
<reference evidence="6 7" key="1">
    <citation type="submission" date="2009-02" db="EMBL/GenBank/DDBJ databases">
        <authorList>
            <person name="Fulton L."/>
            <person name="Clifton S."/>
            <person name="Fulton B."/>
            <person name="Xu J."/>
            <person name="Minx P."/>
            <person name="Pepin K.H."/>
            <person name="Johnson M."/>
            <person name="Bhonagiri V."/>
            <person name="Nash W.E."/>
            <person name="Mardis E.R."/>
            <person name="Wilson R.K."/>
        </authorList>
    </citation>
    <scope>NUCLEOTIDE SEQUENCE [LARGE SCALE GENOMIC DNA]</scope>
    <source>
        <strain evidence="6 7">ATCC 27758</strain>
    </source>
</reference>
<dbReference type="Proteomes" id="UP000003793">
    <property type="component" value="Unassembled WGS sequence"/>
</dbReference>
<dbReference type="GO" id="GO:0006310">
    <property type="term" value="P:DNA recombination"/>
    <property type="evidence" value="ECO:0007669"/>
    <property type="project" value="UniProtKB-KW"/>
</dbReference>
<dbReference type="SUPFAM" id="SSF56349">
    <property type="entry name" value="DNA breaking-rejoining enzymes"/>
    <property type="match status" value="1"/>
</dbReference>
<dbReference type="PANTHER" id="PTHR30349">
    <property type="entry name" value="PHAGE INTEGRASE-RELATED"/>
    <property type="match status" value="1"/>
</dbReference>
<dbReference type="GO" id="GO:0015074">
    <property type="term" value="P:DNA integration"/>
    <property type="evidence" value="ECO:0007669"/>
    <property type="project" value="InterPro"/>
</dbReference>
<feature type="domain" description="Core-binding (CB)" evidence="5">
    <location>
        <begin position="12"/>
        <end position="91"/>
    </location>
</feature>
<evidence type="ECO:0000259" key="4">
    <source>
        <dbReference type="PROSITE" id="PS51898"/>
    </source>
</evidence>
<dbReference type="PROSITE" id="PS51898">
    <property type="entry name" value="TYR_RECOMBINASE"/>
    <property type="match status" value="1"/>
</dbReference>
<dbReference type="HOGENOM" id="CLU_027562_9_2_9"/>
<accession>C0BD33</accession>
<feature type="domain" description="Tyr recombinase" evidence="4">
    <location>
        <begin position="108"/>
        <end position="282"/>
    </location>
</feature>
<evidence type="ECO:0000256" key="3">
    <source>
        <dbReference type="PROSITE-ProRule" id="PRU01248"/>
    </source>
</evidence>
<proteinExistence type="predicted"/>
<dbReference type="InterPro" id="IPR044068">
    <property type="entry name" value="CB"/>
</dbReference>
<evidence type="ECO:0000313" key="6">
    <source>
        <dbReference type="EMBL" id="EEG88984.1"/>
    </source>
</evidence>
<evidence type="ECO:0000256" key="2">
    <source>
        <dbReference type="ARBA" id="ARBA00023172"/>
    </source>
</evidence>
<comment type="caution">
    <text evidence="6">The sequence shown here is derived from an EMBL/GenBank/DDBJ whole genome shotgun (WGS) entry which is preliminary data.</text>
</comment>
<reference evidence="6 7" key="2">
    <citation type="submission" date="2009-03" db="EMBL/GenBank/DDBJ databases">
        <title>Draft genome sequence of Coprococcus comes (ATCC 27758).</title>
        <authorList>
            <person name="Sudarsanam P."/>
            <person name="Ley R."/>
            <person name="Guruge J."/>
            <person name="Turnbaugh P.J."/>
            <person name="Mahowald M."/>
            <person name="Liep D."/>
            <person name="Gordon J."/>
        </authorList>
    </citation>
    <scope>NUCLEOTIDE SEQUENCE [LARGE SCALE GENOMIC DNA]</scope>
    <source>
        <strain evidence="6 7">ATCC 27758</strain>
    </source>
</reference>
<dbReference type="PANTHER" id="PTHR30349:SF89">
    <property type="entry name" value="INTEGRASE_RECOMBINASE"/>
    <property type="match status" value="1"/>
</dbReference>
<dbReference type="InterPro" id="IPR011010">
    <property type="entry name" value="DNA_brk_join_enz"/>
</dbReference>
<dbReference type="Pfam" id="PF00589">
    <property type="entry name" value="Phage_integrase"/>
    <property type="match status" value="1"/>
</dbReference>
<keyword evidence="1 3" id="KW-0238">DNA-binding</keyword>
<gene>
    <name evidence="6" type="ORF">COPCOM_03074</name>
</gene>
<dbReference type="Gene3D" id="1.10.150.130">
    <property type="match status" value="1"/>
</dbReference>
<keyword evidence="2" id="KW-0233">DNA recombination</keyword>
<dbReference type="Gene3D" id="1.10.443.10">
    <property type="entry name" value="Intergrase catalytic core"/>
    <property type="match status" value="1"/>
</dbReference>
<dbReference type="GO" id="GO:0003677">
    <property type="term" value="F:DNA binding"/>
    <property type="evidence" value="ECO:0007669"/>
    <property type="project" value="UniProtKB-UniRule"/>
</dbReference>
<evidence type="ECO:0000313" key="7">
    <source>
        <dbReference type="Proteomes" id="UP000003793"/>
    </source>
</evidence>
<dbReference type="InterPro" id="IPR013762">
    <property type="entry name" value="Integrase-like_cat_sf"/>
</dbReference>
<organism evidence="6 7">
    <name type="scientific">Coprococcus comes ATCC 27758</name>
    <dbReference type="NCBI Taxonomy" id="470146"/>
    <lineage>
        <taxon>Bacteria</taxon>
        <taxon>Bacillati</taxon>
        <taxon>Bacillota</taxon>
        <taxon>Clostridia</taxon>
        <taxon>Lachnospirales</taxon>
        <taxon>Lachnospiraceae</taxon>
        <taxon>Coprococcus</taxon>
    </lineage>
</organism>
<dbReference type="InterPro" id="IPR010998">
    <property type="entry name" value="Integrase_recombinase_N"/>
</dbReference>
<dbReference type="AlphaFoldDB" id="C0BD33"/>
<dbReference type="InterPro" id="IPR050090">
    <property type="entry name" value="Tyrosine_recombinase_XerCD"/>
</dbReference>
<evidence type="ECO:0000259" key="5">
    <source>
        <dbReference type="PROSITE" id="PS51900"/>
    </source>
</evidence>
<dbReference type="InterPro" id="IPR002104">
    <property type="entry name" value="Integrase_catalytic"/>
</dbReference>
<evidence type="ECO:0000256" key="1">
    <source>
        <dbReference type="ARBA" id="ARBA00023125"/>
    </source>
</evidence>